<proteinExistence type="predicted"/>
<dbReference type="KEGG" id="caer:CSV91_04790"/>
<gene>
    <name evidence="4" type="ORF">CSV91_04790</name>
</gene>
<evidence type="ECO:0000256" key="2">
    <source>
        <dbReference type="SAM" id="Phobius"/>
    </source>
</evidence>
<feature type="domain" description="VanZ-like" evidence="3">
    <location>
        <begin position="88"/>
        <end position="184"/>
    </location>
</feature>
<dbReference type="Pfam" id="PF04892">
    <property type="entry name" value="VanZ"/>
    <property type="match status" value="1"/>
</dbReference>
<feature type="compositionally biased region" description="Polar residues" evidence="1">
    <location>
        <begin position="69"/>
        <end position="84"/>
    </location>
</feature>
<accession>A0A2D1TX34</accession>
<name>A0A2D1TX34_9ACTN</name>
<dbReference type="AlphaFoldDB" id="A0A2D1TX34"/>
<organism evidence="4 5">
    <name type="scientific">Collinsella aerofaciens</name>
    <dbReference type="NCBI Taxonomy" id="74426"/>
    <lineage>
        <taxon>Bacteria</taxon>
        <taxon>Bacillati</taxon>
        <taxon>Actinomycetota</taxon>
        <taxon>Coriobacteriia</taxon>
        <taxon>Coriobacteriales</taxon>
        <taxon>Coriobacteriaceae</taxon>
        <taxon>Collinsella</taxon>
    </lineage>
</organism>
<dbReference type="InterPro" id="IPR006976">
    <property type="entry name" value="VanZ-like"/>
</dbReference>
<keyword evidence="2" id="KW-0812">Transmembrane</keyword>
<evidence type="ECO:0000313" key="5">
    <source>
        <dbReference type="Proteomes" id="UP000225608"/>
    </source>
</evidence>
<reference evidence="4 5" key="1">
    <citation type="submission" date="2017-10" db="EMBL/GenBank/DDBJ databases">
        <title>Complete genome sequence of Collinsella aerofaciens isolated from the gut of a healthy adult Indian.</title>
        <authorList>
            <person name="Bag S."/>
            <person name="Ghosh T.S."/>
            <person name="Das B."/>
        </authorList>
    </citation>
    <scope>NUCLEOTIDE SEQUENCE [LARGE SCALE GENOMIC DNA]</scope>
    <source>
        <strain evidence="5">indica</strain>
    </source>
</reference>
<feature type="transmembrane region" description="Helical" evidence="2">
    <location>
        <begin position="173"/>
        <end position="192"/>
    </location>
</feature>
<protein>
    <recommendedName>
        <fullName evidence="3">VanZ-like domain-containing protein</fullName>
    </recommendedName>
</protein>
<evidence type="ECO:0000313" key="4">
    <source>
        <dbReference type="EMBL" id="ATP53909.1"/>
    </source>
</evidence>
<feature type="transmembrane region" description="Helical" evidence="2">
    <location>
        <begin position="16"/>
        <end position="36"/>
    </location>
</feature>
<keyword evidence="2" id="KW-0472">Membrane</keyword>
<feature type="transmembrane region" description="Helical" evidence="2">
    <location>
        <begin position="106"/>
        <end position="126"/>
    </location>
</feature>
<feature type="transmembrane region" description="Helical" evidence="2">
    <location>
        <begin position="133"/>
        <end position="153"/>
    </location>
</feature>
<dbReference type="EMBL" id="CP024160">
    <property type="protein sequence ID" value="ATP53909.1"/>
    <property type="molecule type" value="Genomic_DNA"/>
</dbReference>
<evidence type="ECO:0000259" key="3">
    <source>
        <dbReference type="Pfam" id="PF04892"/>
    </source>
</evidence>
<evidence type="ECO:0000256" key="1">
    <source>
        <dbReference type="SAM" id="MobiDB-lite"/>
    </source>
</evidence>
<dbReference type="NCBIfam" id="NF037970">
    <property type="entry name" value="vanZ_1"/>
    <property type="match status" value="1"/>
</dbReference>
<feature type="region of interest" description="Disordered" evidence="1">
    <location>
        <begin position="64"/>
        <end position="84"/>
    </location>
</feature>
<sequence>MIFKKGGRPLARVKQIIGWTAIVLFAATLAGIWVLTEQNAVETSLLSESTARVVEGQATGVQAADATGEAQTENGMTGGTDSAASNVRSGRLASIRMWVGTNVRRVAHTVEFFFVGLFASVVVVCLSRRPWSVCSRCLPVLLFCAACSIGDQVHKIFVPGRHFDVIDLGFDAAGYVTAMLLVLLAAALVRYATRPIGAHARR</sequence>
<keyword evidence="2" id="KW-1133">Transmembrane helix</keyword>
<dbReference type="Proteomes" id="UP000225608">
    <property type="component" value="Chromosome"/>
</dbReference>